<dbReference type="AlphaFoldDB" id="A0A3N1XV05"/>
<feature type="domain" description="HAMP" evidence="2">
    <location>
        <begin position="308"/>
        <end position="357"/>
    </location>
</feature>
<keyword evidence="1" id="KW-0812">Transmembrane</keyword>
<accession>A0A3N1XV05</accession>
<keyword evidence="1" id="KW-1133">Transmembrane helix</keyword>
<dbReference type="InterPro" id="IPR050640">
    <property type="entry name" value="Bact_2-comp_sensor_kinase"/>
</dbReference>
<organism evidence="3 4">
    <name type="scientific">Mobilisporobacter senegalensis</name>
    <dbReference type="NCBI Taxonomy" id="1329262"/>
    <lineage>
        <taxon>Bacteria</taxon>
        <taxon>Bacillati</taxon>
        <taxon>Bacillota</taxon>
        <taxon>Clostridia</taxon>
        <taxon>Lachnospirales</taxon>
        <taxon>Lachnospiraceae</taxon>
        <taxon>Mobilisporobacter</taxon>
    </lineage>
</organism>
<protein>
    <submittedName>
        <fullName evidence="3">HAMP domain-containing protein</fullName>
    </submittedName>
</protein>
<reference evidence="3 4" key="1">
    <citation type="submission" date="2018-11" db="EMBL/GenBank/DDBJ databases">
        <title>Genomic Encyclopedia of Type Strains, Phase IV (KMG-IV): sequencing the most valuable type-strain genomes for metagenomic binning, comparative biology and taxonomic classification.</title>
        <authorList>
            <person name="Goeker M."/>
        </authorList>
    </citation>
    <scope>NUCLEOTIDE SEQUENCE [LARGE SCALE GENOMIC DNA]</scope>
    <source>
        <strain evidence="3 4">DSM 26537</strain>
    </source>
</reference>
<evidence type="ECO:0000259" key="2">
    <source>
        <dbReference type="PROSITE" id="PS50885"/>
    </source>
</evidence>
<dbReference type="InterPro" id="IPR010559">
    <property type="entry name" value="Sig_transdc_His_kin_internal"/>
</dbReference>
<dbReference type="CDD" id="cd06225">
    <property type="entry name" value="HAMP"/>
    <property type="match status" value="1"/>
</dbReference>
<comment type="caution">
    <text evidence="3">The sequence shown here is derived from an EMBL/GenBank/DDBJ whole genome shotgun (WGS) entry which is preliminary data.</text>
</comment>
<evidence type="ECO:0000313" key="4">
    <source>
        <dbReference type="Proteomes" id="UP000273083"/>
    </source>
</evidence>
<dbReference type="GO" id="GO:0016020">
    <property type="term" value="C:membrane"/>
    <property type="evidence" value="ECO:0007669"/>
    <property type="project" value="InterPro"/>
</dbReference>
<dbReference type="RefSeq" id="WP_123608157.1">
    <property type="nucleotide sequence ID" value="NZ_RJVG01000002.1"/>
</dbReference>
<dbReference type="InterPro" id="IPR003660">
    <property type="entry name" value="HAMP_dom"/>
</dbReference>
<dbReference type="PANTHER" id="PTHR34220:SF7">
    <property type="entry name" value="SENSOR HISTIDINE KINASE YPDA"/>
    <property type="match status" value="1"/>
</dbReference>
<evidence type="ECO:0000256" key="1">
    <source>
        <dbReference type="SAM" id="Phobius"/>
    </source>
</evidence>
<name>A0A3N1XV05_9FIRM</name>
<dbReference type="PANTHER" id="PTHR34220">
    <property type="entry name" value="SENSOR HISTIDINE KINASE YPDA"/>
    <property type="match status" value="1"/>
</dbReference>
<dbReference type="OrthoDB" id="138378at2"/>
<gene>
    <name evidence="3" type="ORF">EDD66_102101</name>
</gene>
<dbReference type="PROSITE" id="PS50885">
    <property type="entry name" value="HAMP"/>
    <property type="match status" value="1"/>
</dbReference>
<dbReference type="Pfam" id="PF06580">
    <property type="entry name" value="His_kinase"/>
    <property type="match status" value="1"/>
</dbReference>
<keyword evidence="1" id="KW-0472">Membrane</keyword>
<dbReference type="GO" id="GO:0000155">
    <property type="term" value="F:phosphorelay sensor kinase activity"/>
    <property type="evidence" value="ECO:0007669"/>
    <property type="project" value="InterPro"/>
</dbReference>
<evidence type="ECO:0000313" key="3">
    <source>
        <dbReference type="EMBL" id="ROR30450.1"/>
    </source>
</evidence>
<feature type="transmembrane region" description="Helical" evidence="1">
    <location>
        <begin position="282"/>
        <end position="307"/>
    </location>
</feature>
<proteinExistence type="predicted"/>
<dbReference type="Gene3D" id="6.10.340.10">
    <property type="match status" value="1"/>
</dbReference>
<dbReference type="Proteomes" id="UP000273083">
    <property type="component" value="Unassembled WGS sequence"/>
</dbReference>
<sequence>MISRYLGKIKKLSLNKLYKYSIYRRLIWCFIYVFVLPILLIGGYNAVYSFSKNEREAKTFLEESSAQIANNISYYMFSHVNLLEEVATNPEIINDLMIYNHVDWNKKSDIENHIRLVLGSTFRASGAINACEMISLNNSYFYHPSPVSNGNFTTSKLLSKGARQVRMTVSPKEVPSDRNSYVILTRGIYSDKDTYTCVGNIVAALDLSYFNKVCYENVTNLLNEVMIIDENNIIISASNEDQVGSTFNGDKMLSISISKSISNTNLTIVNHIALQTLLKSALIQFAITLFTAVLFAVLAFIFAILFAKSITGPINRLMEEMKKTDVEKFVEDDGDDEYHTVIEGFNKMSRNLVEAMKRQYNIKLQETKLRELRKEAELSALQQQINPHFLYNTLESIYWNGQLEGDEEISEIVSALGNYLRVIIVKGREYVTIENEVESVNNYIFLQNKRFGNRIINSWDVSLSLRHTKIIKLAIHPIVEDVISTNLDDIESQININISIVAESDTIRVVMTGQAVEYFLSLADNFDLDIRGINSVNERLTLYYGDAFGVVLDNGSWEIRVTMPVYKDNGSEGKK</sequence>
<feature type="transmembrane region" description="Helical" evidence="1">
    <location>
        <begin position="26"/>
        <end position="47"/>
    </location>
</feature>
<keyword evidence="4" id="KW-1185">Reference proteome</keyword>
<dbReference type="EMBL" id="RJVG01000002">
    <property type="protein sequence ID" value="ROR30450.1"/>
    <property type="molecule type" value="Genomic_DNA"/>
</dbReference>